<dbReference type="AlphaFoldDB" id="A0AA35R312"/>
<keyword evidence="3" id="KW-1185">Reference proteome</keyword>
<sequence>MARLMRAKKKMARQEAEAAGVNSQTPELPSIPLSDSEPQAIVPATAEPSNQPPEELIQLPGGNPFAGSTDGYMYRWASANLAEFGVRCEYRLCVGRPEFEVHFYKYPKVELSSLECICQVNFWDSYTAVTTGGLPVQEKRQQAVFNEWKELEKELDEIGQDLGVSSPAKVPVTSTPTASSQTISASLAPKASQQEPPSTSQPPVLPDIMTASGSDPFSSSFFGSSFGGANPPALVAVPQRNGDTNIFDDLVFNGHVDKTEHTSDSVPSTPEGKRLTYASRPRPKGRSLDTLSPLSPPPDGGGLREAREVSLSPDSEEQVKSILTNTDPFSPPPLNAFQFPQPSSNESGFFQPASFTPIASPSSGVFSPTSVMTQDSIQLVNQLYQSQSYTPNGSFSGPFSPPAQVPYQMVPAVMSPPMGLMQPHFQGQGVGPPVMMQQVPAQPQVLPDVMSPQAMLPVGVNSFDGILSPTLVNSPPRPPAGSVWAPQNAPEIALQREQRDCMFADLVSQTSHPIPEKRKEFEPEVNKVAKPTLAELQEKKKKEQEEAFIAITSAESTEEKGEEVVDWPSSPFDDIVLTQPLGSIPEPLLASSSPVSTATATGSQQKSSESTGQKDPLAQVLDLDNFDAAFQEGGTQDQSIESAFEAQAAPKSQPLPSPPATNDPFAPTATVASPTEKTAAPWSLF</sequence>
<protein>
    <submittedName>
        <fullName evidence="2">Uncharacterized protein</fullName>
    </submittedName>
</protein>
<evidence type="ECO:0000256" key="1">
    <source>
        <dbReference type="SAM" id="MobiDB-lite"/>
    </source>
</evidence>
<accession>A0AA35R312</accession>
<evidence type="ECO:0000313" key="2">
    <source>
        <dbReference type="EMBL" id="CAI8001470.1"/>
    </source>
</evidence>
<feature type="region of interest" description="Disordered" evidence="1">
    <location>
        <begin position="258"/>
        <end position="319"/>
    </location>
</feature>
<feature type="compositionally biased region" description="Polar residues" evidence="1">
    <location>
        <begin position="604"/>
        <end position="613"/>
    </location>
</feature>
<feature type="compositionally biased region" description="Basic residues" evidence="1">
    <location>
        <begin position="1"/>
        <end position="11"/>
    </location>
</feature>
<evidence type="ECO:0000313" key="3">
    <source>
        <dbReference type="Proteomes" id="UP001174909"/>
    </source>
</evidence>
<dbReference type="Proteomes" id="UP001174909">
    <property type="component" value="Unassembled WGS sequence"/>
</dbReference>
<dbReference type="EMBL" id="CASHTH010000443">
    <property type="protein sequence ID" value="CAI8001470.1"/>
    <property type="molecule type" value="Genomic_DNA"/>
</dbReference>
<comment type="caution">
    <text evidence="2">The sequence shown here is derived from an EMBL/GenBank/DDBJ whole genome shotgun (WGS) entry which is preliminary data.</text>
</comment>
<feature type="region of interest" description="Disordered" evidence="1">
    <location>
        <begin position="162"/>
        <end position="212"/>
    </location>
</feature>
<feature type="region of interest" description="Disordered" evidence="1">
    <location>
        <begin position="1"/>
        <end position="62"/>
    </location>
</feature>
<organism evidence="2 3">
    <name type="scientific">Geodia barretti</name>
    <name type="common">Barrett's horny sponge</name>
    <dbReference type="NCBI Taxonomy" id="519541"/>
    <lineage>
        <taxon>Eukaryota</taxon>
        <taxon>Metazoa</taxon>
        <taxon>Porifera</taxon>
        <taxon>Demospongiae</taxon>
        <taxon>Heteroscleromorpha</taxon>
        <taxon>Tetractinellida</taxon>
        <taxon>Astrophorina</taxon>
        <taxon>Geodiidae</taxon>
        <taxon>Geodia</taxon>
    </lineage>
</organism>
<reference evidence="2" key="1">
    <citation type="submission" date="2023-03" db="EMBL/GenBank/DDBJ databases">
        <authorList>
            <person name="Steffen K."/>
            <person name="Cardenas P."/>
        </authorList>
    </citation>
    <scope>NUCLEOTIDE SEQUENCE</scope>
</reference>
<name>A0AA35R312_GEOBA</name>
<feature type="region of interest" description="Disordered" evidence="1">
    <location>
        <begin position="631"/>
        <end position="685"/>
    </location>
</feature>
<feature type="compositionally biased region" description="Polar residues" evidence="1">
    <location>
        <begin position="172"/>
        <end position="185"/>
    </location>
</feature>
<feature type="region of interest" description="Disordered" evidence="1">
    <location>
        <begin position="576"/>
        <end position="617"/>
    </location>
</feature>
<proteinExistence type="predicted"/>
<feature type="compositionally biased region" description="Low complexity" evidence="1">
    <location>
        <begin position="590"/>
        <end position="603"/>
    </location>
</feature>
<gene>
    <name evidence="2" type="ORF">GBAR_LOCUS3197</name>
</gene>